<organism evidence="2 3">
    <name type="scientific">Brevibacterium aurantiacum</name>
    <dbReference type="NCBI Taxonomy" id="273384"/>
    <lineage>
        <taxon>Bacteria</taxon>
        <taxon>Bacillati</taxon>
        <taxon>Actinomycetota</taxon>
        <taxon>Actinomycetes</taxon>
        <taxon>Micrococcales</taxon>
        <taxon>Brevibacteriaceae</taxon>
        <taxon>Brevibacterium</taxon>
    </lineage>
</organism>
<feature type="domain" description="P68 RBP/TagC-like beta-propeller" evidence="1">
    <location>
        <begin position="159"/>
        <end position="417"/>
    </location>
</feature>
<evidence type="ECO:0000259" key="1">
    <source>
        <dbReference type="Pfam" id="PF21311"/>
    </source>
</evidence>
<dbReference type="AlphaFoldDB" id="A0A556C590"/>
<comment type="caution">
    <text evidence="2">The sequence shown here is derived from an EMBL/GenBank/DDBJ whole genome shotgun (WGS) entry which is preliminary data.</text>
</comment>
<name>A0A556C590_BREAU</name>
<sequence>MALNVFGGSPGDVTADSSGGVIGGVTLKVYTSALGGQQVTELYDIAGAPLAGVVVSGMSGDDTGRIAFQASDQYQILFLDAGYGMRWAVPAREAFSAASTALSKSTAALTAAQEAQSIAAESGVKADLAKAEVDAKLGFDITKLSPQFVTTLRIPSNRVLQSAARDPLTGNYYAAQAGPANGSSTDLHITRCAPDGRMLDQCIFSGGGHGSTVAIENDGPQVWLWFRWTYDTTSGGYTNRMVRAQYQAGKTVLRDDALVSEVPDFADNTLVDFSIDQAADRICERVFVSSTREQFVLRKLSDYKAGRNQPVASLITDDSQTGVNPYQGHVSIDDHLYVARGGAGFGSPNTITRYQWDTDEKTLIDVDRVAAMPDGAFPEAYNEIEGVSMWRGPGGTPSLLFGKAIGSAYFRQAPIYAFTPPAGDDLVGETLRRIGQKERGVVTIKPSAANTPTSGAISFSREFDAEPHVSLTVRTNIAGTSATVMDVTAKGCTVWLTRPTTTDTLVYWQADAS</sequence>
<dbReference type="Pfam" id="PF21311">
    <property type="entry name" value="Phage_RBD_prop"/>
    <property type="match status" value="1"/>
</dbReference>
<proteinExistence type="predicted"/>
<dbReference type="EMBL" id="VLTK01000015">
    <property type="protein sequence ID" value="TSI12623.1"/>
    <property type="molecule type" value="Genomic_DNA"/>
</dbReference>
<dbReference type="InterPro" id="IPR048799">
    <property type="entry name" value="P68_RBP_TagC-like_beta-prop"/>
</dbReference>
<keyword evidence="3" id="KW-1185">Reference proteome</keyword>
<accession>A0A556C590</accession>
<dbReference type="Proteomes" id="UP000316406">
    <property type="component" value="Unassembled WGS sequence"/>
</dbReference>
<evidence type="ECO:0000313" key="3">
    <source>
        <dbReference type="Proteomes" id="UP000316406"/>
    </source>
</evidence>
<evidence type="ECO:0000313" key="2">
    <source>
        <dbReference type="EMBL" id="TSI12623.1"/>
    </source>
</evidence>
<dbReference type="RefSeq" id="WP_143924187.1">
    <property type="nucleotide sequence ID" value="NZ_VLTK01000015.1"/>
</dbReference>
<protein>
    <recommendedName>
        <fullName evidence="1">P68 RBP/TagC-like beta-propeller domain-containing protein</fullName>
    </recommendedName>
</protein>
<dbReference type="OrthoDB" id="4215965at2"/>
<gene>
    <name evidence="2" type="ORF">FO013_19300</name>
</gene>
<reference evidence="2 3" key="1">
    <citation type="submission" date="2019-07" db="EMBL/GenBank/DDBJ databases">
        <title>Draft genome sequence of Brevibacterium aurantiacum XU54 isolated from Xinjiang China.</title>
        <authorList>
            <person name="Xu X."/>
        </authorList>
    </citation>
    <scope>NUCLEOTIDE SEQUENCE [LARGE SCALE GENOMIC DNA]</scope>
    <source>
        <strain evidence="2 3">XU54</strain>
    </source>
</reference>